<keyword evidence="3" id="KW-1185">Reference proteome</keyword>
<protein>
    <recommendedName>
        <fullName evidence="4">Alkaline shock response membrane anchor protein AmaP</fullName>
    </recommendedName>
</protein>
<dbReference type="RefSeq" id="WP_344414061.1">
    <property type="nucleotide sequence ID" value="NZ_BAAANN010000003.1"/>
</dbReference>
<proteinExistence type="predicted"/>
<feature type="transmembrane region" description="Helical" evidence="1">
    <location>
        <begin position="21"/>
        <end position="44"/>
    </location>
</feature>
<sequence length="200" mass="21486">MTRKSTSAKALARSYRAERSLTFVAGVLAVAAGAAALLVGFRVFGEFRAARPVLDPIAVTWLGARATIAKIVAIAAGIALFAFGLWWLVRSLKPEGKPDLELDRTEGSALTVASSAIADAVRADAENVDGVSRAKVRAVGGTDDPALRLTLWLRDGTDVRKVWEDIDTRVLARARDSLGVRTLPTAVHLELDATDRRRVR</sequence>
<feature type="transmembrane region" description="Helical" evidence="1">
    <location>
        <begin position="64"/>
        <end position="89"/>
    </location>
</feature>
<keyword evidence="1" id="KW-1133">Transmembrane helix</keyword>
<comment type="caution">
    <text evidence="2">The sequence shown here is derived from an EMBL/GenBank/DDBJ whole genome shotgun (WGS) entry which is preliminary data.</text>
</comment>
<evidence type="ECO:0000313" key="3">
    <source>
        <dbReference type="Proteomes" id="UP001501116"/>
    </source>
</evidence>
<organism evidence="2 3">
    <name type="scientific">Amycolatopsis minnesotensis</name>
    <dbReference type="NCBI Taxonomy" id="337894"/>
    <lineage>
        <taxon>Bacteria</taxon>
        <taxon>Bacillati</taxon>
        <taxon>Actinomycetota</taxon>
        <taxon>Actinomycetes</taxon>
        <taxon>Pseudonocardiales</taxon>
        <taxon>Pseudonocardiaceae</taxon>
        <taxon>Amycolatopsis</taxon>
    </lineage>
</organism>
<keyword evidence="1" id="KW-0472">Membrane</keyword>
<reference evidence="3" key="1">
    <citation type="journal article" date="2019" name="Int. J. Syst. Evol. Microbiol.">
        <title>The Global Catalogue of Microorganisms (GCM) 10K type strain sequencing project: providing services to taxonomists for standard genome sequencing and annotation.</title>
        <authorList>
            <consortium name="The Broad Institute Genomics Platform"/>
            <consortium name="The Broad Institute Genome Sequencing Center for Infectious Disease"/>
            <person name="Wu L."/>
            <person name="Ma J."/>
        </authorList>
    </citation>
    <scope>NUCLEOTIDE SEQUENCE [LARGE SCALE GENOMIC DNA]</scope>
    <source>
        <strain evidence="3">JCM 14545</strain>
    </source>
</reference>
<keyword evidence="1" id="KW-0812">Transmembrane</keyword>
<name>A0ABP5BHT7_9PSEU</name>
<evidence type="ECO:0000256" key="1">
    <source>
        <dbReference type="SAM" id="Phobius"/>
    </source>
</evidence>
<gene>
    <name evidence="2" type="ORF">GCM10009754_10890</name>
</gene>
<accession>A0ABP5BHT7</accession>
<dbReference type="EMBL" id="BAAANN010000003">
    <property type="protein sequence ID" value="GAA1944957.1"/>
    <property type="molecule type" value="Genomic_DNA"/>
</dbReference>
<evidence type="ECO:0000313" key="2">
    <source>
        <dbReference type="EMBL" id="GAA1944957.1"/>
    </source>
</evidence>
<dbReference type="Proteomes" id="UP001501116">
    <property type="component" value="Unassembled WGS sequence"/>
</dbReference>
<evidence type="ECO:0008006" key="4">
    <source>
        <dbReference type="Google" id="ProtNLM"/>
    </source>
</evidence>